<reference evidence="3" key="1">
    <citation type="submission" date="2021-01" db="EMBL/GenBank/DDBJ databases">
        <title>Whole genome shotgun sequence of Dactylosporangium siamense NBRC 106093.</title>
        <authorList>
            <person name="Komaki H."/>
            <person name="Tamura T."/>
        </authorList>
    </citation>
    <scope>NUCLEOTIDE SEQUENCE</scope>
    <source>
        <strain evidence="3">NBRC 106093</strain>
    </source>
</reference>
<dbReference type="Pfam" id="PF19956">
    <property type="entry name" value="EAD2"/>
    <property type="match status" value="1"/>
</dbReference>
<accession>A0A919UC37</accession>
<evidence type="ECO:0000259" key="2">
    <source>
        <dbReference type="Pfam" id="PF19956"/>
    </source>
</evidence>
<dbReference type="Proteomes" id="UP000660611">
    <property type="component" value="Unassembled WGS sequence"/>
</dbReference>
<keyword evidence="4" id="KW-1185">Reference proteome</keyword>
<comment type="caution">
    <text evidence="3">The sequence shown here is derived from an EMBL/GenBank/DDBJ whole genome shotgun (WGS) entry which is preliminary data.</text>
</comment>
<feature type="region of interest" description="Disordered" evidence="1">
    <location>
        <begin position="34"/>
        <end position="98"/>
    </location>
</feature>
<evidence type="ECO:0000313" key="3">
    <source>
        <dbReference type="EMBL" id="GIG49917.1"/>
    </source>
</evidence>
<dbReference type="EMBL" id="BONQ01000126">
    <property type="protein sequence ID" value="GIG49917.1"/>
    <property type="molecule type" value="Genomic_DNA"/>
</dbReference>
<organism evidence="3 4">
    <name type="scientific">Dactylosporangium siamense</name>
    <dbReference type="NCBI Taxonomy" id="685454"/>
    <lineage>
        <taxon>Bacteria</taxon>
        <taxon>Bacillati</taxon>
        <taxon>Actinomycetota</taxon>
        <taxon>Actinomycetes</taxon>
        <taxon>Micromonosporales</taxon>
        <taxon>Micromonosporaceae</taxon>
        <taxon>Dactylosporangium</taxon>
    </lineage>
</organism>
<feature type="compositionally biased region" description="Gly residues" evidence="1">
    <location>
        <begin position="47"/>
        <end position="57"/>
    </location>
</feature>
<dbReference type="NCBIfam" id="NF041121">
    <property type="entry name" value="SAV_2336_NTERM"/>
    <property type="match status" value="1"/>
</dbReference>
<evidence type="ECO:0000256" key="1">
    <source>
        <dbReference type="SAM" id="MobiDB-lite"/>
    </source>
</evidence>
<dbReference type="RefSeq" id="WP_203851575.1">
    <property type="nucleotide sequence ID" value="NZ_BAAAVW010000029.1"/>
</dbReference>
<feature type="compositionally biased region" description="Low complexity" evidence="1">
    <location>
        <begin position="34"/>
        <end position="45"/>
    </location>
</feature>
<dbReference type="InterPro" id="IPR045431">
    <property type="entry name" value="EAD2"/>
</dbReference>
<feature type="compositionally biased region" description="Basic and acidic residues" evidence="1">
    <location>
        <begin position="81"/>
        <end position="91"/>
    </location>
</feature>
<feature type="domain" description="Effector-associated" evidence="2">
    <location>
        <begin position="831"/>
        <end position="909"/>
    </location>
</feature>
<proteinExistence type="predicted"/>
<dbReference type="AlphaFoldDB" id="A0A919UC37"/>
<sequence length="912" mass="98418">MIGRLGPALEAAGLPVDPLQLADVLWLATRSTPAPDAAGTPADEPGSGDGFDGGIGTAAGTAHGGRDPGGDTQRYLLPDRPPAERPADTTEVRLPAPPALHGKLGLANALRALKVRRRVAPRRELDVDATVRRYGETGVLIPTVRPALERWFDLTLVVDASPTMDVWQPTVGELSRLLAHHGAFRRLTRWCMHDRDGEVALYSEAGVRRRLDHPGEDTGRQIVVVVSDCVGPQWYRREVWDAVQDWGRRGPVVLAQVLPHRLWEATGVGRIDVGLSGYRPGQPNRGLRVELPWWWPTQDPPSGVVPVVSLADADLARWAHMVIGAAGHPVPGVITDGPWRGDPGTAPEPQGLTAPARLHQFRATVSTEAYELAVCLAAVPIRLPIVRAVQHGVLHSTDRTHLAEVFAGGLIERLTPPGARIPPDAVEYEFAPGVRELLQQSLTGDRTLDTFRAVARYLESSLGRDVSFTALLGGDTRGDADADPRLRPFAVIGAPLLQRLGLGTAPPPAIPAAEALALRPVDGIVEHDVPPTVRMHVGAEALVVIVGSGEHQAGEGWTLAGPGFDALRFAQFFLDRGVPADRIQVLTTPLVPAGTVPDGVRSRLADRTTVREVFMRELPAVGATDLYVVWGGRGFLDADGRWRLTYADIIDADADADSEADADTDADTIDLDFASLLAAYASGIADGLSRQLWLFDVLQMPNDDGRVDVRGHETFPIGEPATGLHQYALLAARRGPGTGDPRTGRFGRELLRLLEADEQLLAEPALLFDAVHVRFTELRATGPTGQTPTYMWYRNDIGDEGQLLRDARYPAAPPGESVAANLPLPVIATIVDALLDIPEFRYPAVREEMLSLLRGPIRAVIRRHDTLRADAISIVRTCSRFQGGISELVEAVRFFAAESPATERLAIVVAAQ</sequence>
<evidence type="ECO:0000313" key="4">
    <source>
        <dbReference type="Proteomes" id="UP000660611"/>
    </source>
</evidence>
<protein>
    <recommendedName>
        <fullName evidence="2">Effector-associated domain-containing protein</fullName>
    </recommendedName>
</protein>
<dbReference type="InterPro" id="IPR047738">
    <property type="entry name" value="SAV_2336-like_N"/>
</dbReference>
<gene>
    <name evidence="3" type="ORF">Dsi01nite_079580</name>
</gene>
<name>A0A919UC37_9ACTN</name>